<keyword evidence="3" id="KW-1185">Reference proteome</keyword>
<protein>
    <submittedName>
        <fullName evidence="2">Uncharacterized protein</fullName>
    </submittedName>
</protein>
<proteinExistence type="predicted"/>
<evidence type="ECO:0000313" key="2">
    <source>
        <dbReference type="EMBL" id="TWG82258.1"/>
    </source>
</evidence>
<evidence type="ECO:0000256" key="1">
    <source>
        <dbReference type="SAM" id="Phobius"/>
    </source>
</evidence>
<sequence length="140" mass="15074">MATVLAIALADMATELLSRLRYRGRRPLLWLWLALCLLTAQYAGLVHRIQHGGMAGLPQIGVTAPLAADDHAPDAQRKAFHSCVLFDGAAAGDLSCGELAMPGLSHGMPFLPAGISWRWPHLPAQRGFLSRAPPSRFALN</sequence>
<dbReference type="Proteomes" id="UP000318141">
    <property type="component" value="Unassembled WGS sequence"/>
</dbReference>
<evidence type="ECO:0000313" key="3">
    <source>
        <dbReference type="Proteomes" id="UP000318141"/>
    </source>
</evidence>
<keyword evidence="1" id="KW-0472">Membrane</keyword>
<keyword evidence="1" id="KW-1133">Transmembrane helix</keyword>
<organism evidence="2 3">
    <name type="scientific">Cupriavidus gilardii J11</name>
    <dbReference type="NCBI Taxonomy" id="936133"/>
    <lineage>
        <taxon>Bacteria</taxon>
        <taxon>Pseudomonadati</taxon>
        <taxon>Pseudomonadota</taxon>
        <taxon>Betaproteobacteria</taxon>
        <taxon>Burkholderiales</taxon>
        <taxon>Burkholderiaceae</taxon>
        <taxon>Cupriavidus</taxon>
    </lineage>
</organism>
<gene>
    <name evidence="2" type="ORF">L602_003700000270</name>
</gene>
<dbReference type="EMBL" id="VLJN01000031">
    <property type="protein sequence ID" value="TWG82258.1"/>
    <property type="molecule type" value="Genomic_DNA"/>
</dbReference>
<feature type="transmembrane region" description="Helical" evidence="1">
    <location>
        <begin position="28"/>
        <end position="46"/>
    </location>
</feature>
<comment type="caution">
    <text evidence="2">The sequence shown here is derived from an EMBL/GenBank/DDBJ whole genome shotgun (WGS) entry which is preliminary data.</text>
</comment>
<reference evidence="2 3" key="1">
    <citation type="submission" date="2019-07" db="EMBL/GenBank/DDBJ databases">
        <title>Genome sequencing of lignin-degrading bacterial isolates.</title>
        <authorList>
            <person name="Gladden J."/>
        </authorList>
    </citation>
    <scope>NUCLEOTIDE SEQUENCE [LARGE SCALE GENOMIC DNA]</scope>
    <source>
        <strain evidence="2 3">J11</strain>
    </source>
</reference>
<keyword evidence="1" id="KW-0812">Transmembrane</keyword>
<accession>A0A562BB54</accession>
<name>A0A562BB54_9BURK</name>
<dbReference type="AlphaFoldDB" id="A0A562BB54"/>